<evidence type="ECO:0000256" key="2">
    <source>
        <dbReference type="ARBA" id="ARBA00023015"/>
    </source>
</evidence>
<dbReference type="PANTHER" id="PTHR30537">
    <property type="entry name" value="HTH-TYPE TRANSCRIPTIONAL REGULATOR"/>
    <property type="match status" value="1"/>
</dbReference>
<dbReference type="SUPFAM" id="SSF46785">
    <property type="entry name" value="Winged helix' DNA-binding domain"/>
    <property type="match status" value="1"/>
</dbReference>
<comment type="similarity">
    <text evidence="1">Belongs to the LysR transcriptional regulatory family.</text>
</comment>
<dbReference type="InterPro" id="IPR058163">
    <property type="entry name" value="LysR-type_TF_proteobact-type"/>
</dbReference>
<dbReference type="Gene3D" id="3.40.190.290">
    <property type="match status" value="1"/>
</dbReference>
<dbReference type="Pfam" id="PF03466">
    <property type="entry name" value="LysR_substrate"/>
    <property type="match status" value="1"/>
</dbReference>
<name>A0ABT5B5C7_9BACT</name>
<sequence>MKKTGLLELQAVVAVATHRSFRAAAKEVGLSPSALSHAIAGLEQQLGVRLFHRTTRSVSPTDAGNHFLARVRPALQEIAGAMTAVEDFRATPRGTLRLNASRGAARWILLEPVLEFLRRYPEVHVDLVTEDRLVDIVAEGFDAGVRGLDMVAPDMVAVPFGGPVRFAVVGAPAYFAEHPARSCRPTCSRTIASVCAWPAEWSTTGSSSAAARSWRST</sequence>
<dbReference type="EMBL" id="JAQNDN010000005">
    <property type="protein sequence ID" value="MDC0668875.1"/>
    <property type="molecule type" value="Genomic_DNA"/>
</dbReference>
<proteinExistence type="inferred from homology"/>
<keyword evidence="7" id="KW-1185">Reference proteome</keyword>
<evidence type="ECO:0000259" key="5">
    <source>
        <dbReference type="PROSITE" id="PS50931"/>
    </source>
</evidence>
<dbReference type="Gene3D" id="1.10.10.10">
    <property type="entry name" value="Winged helix-like DNA-binding domain superfamily/Winged helix DNA-binding domain"/>
    <property type="match status" value="1"/>
</dbReference>
<dbReference type="InterPro" id="IPR000847">
    <property type="entry name" value="LysR_HTH_N"/>
</dbReference>
<evidence type="ECO:0000256" key="4">
    <source>
        <dbReference type="ARBA" id="ARBA00023163"/>
    </source>
</evidence>
<dbReference type="InterPro" id="IPR005119">
    <property type="entry name" value="LysR_subst-bd"/>
</dbReference>
<keyword evidence="4" id="KW-0804">Transcription</keyword>
<dbReference type="PRINTS" id="PR00039">
    <property type="entry name" value="HTHLYSR"/>
</dbReference>
<dbReference type="Pfam" id="PF00126">
    <property type="entry name" value="HTH_1"/>
    <property type="match status" value="1"/>
</dbReference>
<evidence type="ECO:0000313" key="6">
    <source>
        <dbReference type="EMBL" id="MDC0668875.1"/>
    </source>
</evidence>
<dbReference type="PROSITE" id="PS50931">
    <property type="entry name" value="HTH_LYSR"/>
    <property type="match status" value="1"/>
</dbReference>
<reference evidence="6 7" key="1">
    <citation type="submission" date="2022-11" db="EMBL/GenBank/DDBJ databases">
        <title>Minimal conservation of predation-associated metabolite biosynthetic gene clusters underscores biosynthetic potential of Myxococcota including descriptions for ten novel species: Archangium lansinium sp. nov., Myxococcus landrumus sp. nov., Nannocystis bai.</title>
        <authorList>
            <person name="Ahearne A."/>
            <person name="Stevens C."/>
            <person name="Dowd S."/>
        </authorList>
    </citation>
    <scope>NUCLEOTIDE SEQUENCE [LARGE SCALE GENOMIC DNA]</scope>
    <source>
        <strain evidence="6 7">NCELM</strain>
    </source>
</reference>
<gene>
    <name evidence="6" type="ORF">POL58_14065</name>
</gene>
<dbReference type="InterPro" id="IPR036390">
    <property type="entry name" value="WH_DNA-bd_sf"/>
</dbReference>
<feature type="domain" description="HTH lysR-type" evidence="5">
    <location>
        <begin position="9"/>
        <end position="61"/>
    </location>
</feature>
<dbReference type="InterPro" id="IPR036388">
    <property type="entry name" value="WH-like_DNA-bd_sf"/>
</dbReference>
<evidence type="ECO:0000313" key="7">
    <source>
        <dbReference type="Proteomes" id="UP001217838"/>
    </source>
</evidence>
<dbReference type="Proteomes" id="UP001217838">
    <property type="component" value="Unassembled WGS sequence"/>
</dbReference>
<keyword evidence="3" id="KW-0238">DNA-binding</keyword>
<accession>A0ABT5B5C7</accession>
<dbReference type="PANTHER" id="PTHR30537:SF1">
    <property type="entry name" value="HTH-TYPE TRANSCRIPTIONAL REGULATOR PGRR"/>
    <property type="match status" value="1"/>
</dbReference>
<protein>
    <submittedName>
        <fullName evidence="6">LysR family transcriptional regulator</fullName>
    </submittedName>
</protein>
<comment type="caution">
    <text evidence="6">The sequence shown here is derived from an EMBL/GenBank/DDBJ whole genome shotgun (WGS) entry which is preliminary data.</text>
</comment>
<evidence type="ECO:0000256" key="1">
    <source>
        <dbReference type="ARBA" id="ARBA00009437"/>
    </source>
</evidence>
<dbReference type="SUPFAM" id="SSF53850">
    <property type="entry name" value="Periplasmic binding protein-like II"/>
    <property type="match status" value="1"/>
</dbReference>
<organism evidence="6 7">
    <name type="scientific">Nannocystis radixulma</name>
    <dbReference type="NCBI Taxonomy" id="2995305"/>
    <lineage>
        <taxon>Bacteria</taxon>
        <taxon>Pseudomonadati</taxon>
        <taxon>Myxococcota</taxon>
        <taxon>Polyangia</taxon>
        <taxon>Nannocystales</taxon>
        <taxon>Nannocystaceae</taxon>
        <taxon>Nannocystis</taxon>
    </lineage>
</organism>
<evidence type="ECO:0000256" key="3">
    <source>
        <dbReference type="ARBA" id="ARBA00023125"/>
    </source>
</evidence>
<keyword evidence="2" id="KW-0805">Transcription regulation</keyword>